<sequence>MQVQNSEEMVFIQEMKTIASAIFRRSGLHSRDEDQSKVINQKK</sequence>
<name>A0ABW5C5Q9_9BACI</name>
<evidence type="ECO:0000313" key="2">
    <source>
        <dbReference type="Proteomes" id="UP001597318"/>
    </source>
</evidence>
<reference evidence="2" key="1">
    <citation type="journal article" date="2019" name="Int. J. Syst. Evol. Microbiol.">
        <title>The Global Catalogue of Microorganisms (GCM) 10K type strain sequencing project: providing services to taxonomists for standard genome sequencing and annotation.</title>
        <authorList>
            <consortium name="The Broad Institute Genomics Platform"/>
            <consortium name="The Broad Institute Genome Sequencing Center for Infectious Disease"/>
            <person name="Wu L."/>
            <person name="Ma J."/>
        </authorList>
    </citation>
    <scope>NUCLEOTIDE SEQUENCE [LARGE SCALE GENOMIC DNA]</scope>
    <source>
        <strain evidence="2">CGMCC 1.15474</strain>
    </source>
</reference>
<keyword evidence="2" id="KW-1185">Reference proteome</keyword>
<accession>A0ABW5C5Q9</accession>
<dbReference type="RefSeq" id="WP_281730381.1">
    <property type="nucleotide sequence ID" value="NZ_CP095550.1"/>
</dbReference>
<dbReference type="EMBL" id="JBHUIK010000006">
    <property type="protein sequence ID" value="MFD2216308.1"/>
    <property type="molecule type" value="Genomic_DNA"/>
</dbReference>
<dbReference type="Proteomes" id="UP001597318">
    <property type="component" value="Unassembled WGS sequence"/>
</dbReference>
<gene>
    <name evidence="1" type="ORF">ACFSKK_21770</name>
</gene>
<proteinExistence type="predicted"/>
<protein>
    <submittedName>
        <fullName evidence="1">Uncharacterized protein</fullName>
    </submittedName>
</protein>
<comment type="caution">
    <text evidence="1">The sequence shown here is derived from an EMBL/GenBank/DDBJ whole genome shotgun (WGS) entry which is preliminary data.</text>
</comment>
<organism evidence="1 2">
    <name type="scientific">Metabacillus endolithicus</name>
    <dbReference type="NCBI Taxonomy" id="1535204"/>
    <lineage>
        <taxon>Bacteria</taxon>
        <taxon>Bacillati</taxon>
        <taxon>Bacillota</taxon>
        <taxon>Bacilli</taxon>
        <taxon>Bacillales</taxon>
        <taxon>Bacillaceae</taxon>
        <taxon>Metabacillus</taxon>
    </lineage>
</organism>
<evidence type="ECO:0000313" key="1">
    <source>
        <dbReference type="EMBL" id="MFD2216308.1"/>
    </source>
</evidence>